<evidence type="ECO:0000256" key="2">
    <source>
        <dbReference type="ARBA" id="ARBA00022448"/>
    </source>
</evidence>
<evidence type="ECO:0000256" key="9">
    <source>
        <dbReference type="SAM" id="Phobius"/>
    </source>
</evidence>
<evidence type="ECO:0000256" key="7">
    <source>
        <dbReference type="ARBA" id="ARBA00023303"/>
    </source>
</evidence>
<feature type="transmembrane region" description="Helical" evidence="9">
    <location>
        <begin position="198"/>
        <end position="216"/>
    </location>
</feature>
<name>A0AAD9VGE8_ACRCE</name>
<dbReference type="AlphaFoldDB" id="A0AAD9VGE8"/>
<evidence type="ECO:0000256" key="6">
    <source>
        <dbReference type="ARBA" id="ARBA00023136"/>
    </source>
</evidence>
<keyword evidence="7 8" id="KW-0407">Ion channel</keyword>
<gene>
    <name evidence="11" type="ORF">P5673_001961</name>
</gene>
<reference evidence="11" key="2">
    <citation type="journal article" date="2023" name="Science">
        <title>Genomic signatures of disease resistance in endangered staghorn corals.</title>
        <authorList>
            <person name="Vollmer S.V."/>
            <person name="Selwyn J.D."/>
            <person name="Despard B.A."/>
            <person name="Roesel C.L."/>
        </authorList>
    </citation>
    <scope>NUCLEOTIDE SEQUENCE</scope>
    <source>
        <strain evidence="11">K2</strain>
    </source>
</reference>
<dbReference type="Gene3D" id="1.10.287.70">
    <property type="match status" value="1"/>
</dbReference>
<keyword evidence="12" id="KW-1185">Reference proteome</keyword>
<dbReference type="SUPFAM" id="SSF81324">
    <property type="entry name" value="Voltage-gated potassium channels"/>
    <property type="match status" value="2"/>
</dbReference>
<keyword evidence="4 9" id="KW-1133">Transmembrane helix</keyword>
<evidence type="ECO:0000256" key="3">
    <source>
        <dbReference type="ARBA" id="ARBA00022692"/>
    </source>
</evidence>
<dbReference type="PRINTS" id="PR01333">
    <property type="entry name" value="2POREKCHANEL"/>
</dbReference>
<evidence type="ECO:0000313" key="11">
    <source>
        <dbReference type="EMBL" id="KAK2572945.1"/>
    </source>
</evidence>
<dbReference type="GO" id="GO:0005886">
    <property type="term" value="C:plasma membrane"/>
    <property type="evidence" value="ECO:0007669"/>
    <property type="project" value="TreeGrafter"/>
</dbReference>
<comment type="similarity">
    <text evidence="8">Belongs to the two pore domain potassium channel (TC 1.A.1.8) family.</text>
</comment>
<dbReference type="Pfam" id="PF07885">
    <property type="entry name" value="Ion_trans_2"/>
    <property type="match status" value="2"/>
</dbReference>
<accession>A0AAD9VGE8</accession>
<feature type="transmembrane region" description="Helical" evidence="9">
    <location>
        <begin position="84"/>
        <end position="106"/>
    </location>
</feature>
<dbReference type="GO" id="GO:0015271">
    <property type="term" value="F:outward rectifier potassium channel activity"/>
    <property type="evidence" value="ECO:0007669"/>
    <property type="project" value="TreeGrafter"/>
</dbReference>
<evidence type="ECO:0000313" key="12">
    <source>
        <dbReference type="Proteomes" id="UP001249851"/>
    </source>
</evidence>
<evidence type="ECO:0000256" key="4">
    <source>
        <dbReference type="ARBA" id="ARBA00022989"/>
    </source>
</evidence>
<proteinExistence type="inferred from homology"/>
<keyword evidence="5 8" id="KW-0406">Ion transport</keyword>
<dbReference type="InterPro" id="IPR013099">
    <property type="entry name" value="K_chnl_dom"/>
</dbReference>
<dbReference type="PANTHER" id="PTHR11003:SF345">
    <property type="entry name" value="TWIK FAMILY OF POTASSIUM CHANNELS PROTEIN 18"/>
    <property type="match status" value="1"/>
</dbReference>
<evidence type="ECO:0000256" key="5">
    <source>
        <dbReference type="ARBA" id="ARBA00023065"/>
    </source>
</evidence>
<reference evidence="11" key="1">
    <citation type="journal article" date="2023" name="G3 (Bethesda)">
        <title>Whole genome assembly and annotation of the endangered Caribbean coral Acropora cervicornis.</title>
        <authorList>
            <person name="Selwyn J.D."/>
            <person name="Vollmer S.V."/>
        </authorList>
    </citation>
    <scope>NUCLEOTIDE SEQUENCE</scope>
    <source>
        <strain evidence="11">K2</strain>
    </source>
</reference>
<dbReference type="GO" id="GO:0030322">
    <property type="term" value="P:stabilization of membrane potential"/>
    <property type="evidence" value="ECO:0007669"/>
    <property type="project" value="TreeGrafter"/>
</dbReference>
<feature type="transmembrane region" description="Helical" evidence="9">
    <location>
        <begin position="12"/>
        <end position="32"/>
    </location>
</feature>
<feature type="transmembrane region" description="Helical" evidence="9">
    <location>
        <begin position="250"/>
        <end position="274"/>
    </location>
</feature>
<feature type="transmembrane region" description="Helical" evidence="9">
    <location>
        <begin position="167"/>
        <end position="186"/>
    </location>
</feature>
<keyword evidence="3 8" id="KW-0812">Transmembrane</keyword>
<sequence>MDPLHKKVIFRTLGFFFMWCLSSWFFVLVEHTEESDVEVKRKVLQSTFDSMASKYNMSIQDFNNFSNMAYEALSEPKRQWTYNVAMSLVLVKLESTCFSLVGYGFITPQTPHGQLLCILVALPGIPITILAFQAIGEMIARWINNIVEQFERKILKREEPRGMQTKSLVFLVSLTLALIAVNGSVMMDPYEWTFVEAVYFWFVTLTTIGFGDYTMVRSQRILELSINISQNHDEGKDEAEQKTFEIFTDLFFLFDLILCLCIVSSVLNSVVSFIEENKFRAPCPGCVSRRTQDQVDNEINNISSNFGSQRAENAMSITSEEF</sequence>
<feature type="domain" description="Potassium channel" evidence="10">
    <location>
        <begin position="96"/>
        <end position="140"/>
    </location>
</feature>
<evidence type="ECO:0000259" key="10">
    <source>
        <dbReference type="Pfam" id="PF07885"/>
    </source>
</evidence>
<keyword evidence="2 8" id="KW-0813">Transport</keyword>
<keyword evidence="6 9" id="KW-0472">Membrane</keyword>
<dbReference type="Proteomes" id="UP001249851">
    <property type="component" value="Unassembled WGS sequence"/>
</dbReference>
<dbReference type="EMBL" id="JARQWQ010000003">
    <property type="protein sequence ID" value="KAK2572945.1"/>
    <property type="molecule type" value="Genomic_DNA"/>
</dbReference>
<comment type="subcellular location">
    <subcellularLocation>
        <location evidence="1">Membrane</location>
        <topology evidence="1">Multi-pass membrane protein</topology>
    </subcellularLocation>
</comment>
<feature type="domain" description="Potassium channel" evidence="10">
    <location>
        <begin position="181"/>
        <end position="220"/>
    </location>
</feature>
<protein>
    <submittedName>
        <fullName evidence="11">Two pore potassium channel protein sup-9</fullName>
    </submittedName>
</protein>
<organism evidence="11 12">
    <name type="scientific">Acropora cervicornis</name>
    <name type="common">Staghorn coral</name>
    <dbReference type="NCBI Taxonomy" id="6130"/>
    <lineage>
        <taxon>Eukaryota</taxon>
        <taxon>Metazoa</taxon>
        <taxon>Cnidaria</taxon>
        <taxon>Anthozoa</taxon>
        <taxon>Hexacorallia</taxon>
        <taxon>Scleractinia</taxon>
        <taxon>Astrocoeniina</taxon>
        <taxon>Acroporidae</taxon>
        <taxon>Acropora</taxon>
    </lineage>
</organism>
<dbReference type="GO" id="GO:0022841">
    <property type="term" value="F:potassium ion leak channel activity"/>
    <property type="evidence" value="ECO:0007669"/>
    <property type="project" value="TreeGrafter"/>
</dbReference>
<evidence type="ECO:0000256" key="1">
    <source>
        <dbReference type="ARBA" id="ARBA00004141"/>
    </source>
</evidence>
<comment type="caution">
    <text evidence="11">The sequence shown here is derived from an EMBL/GenBank/DDBJ whole genome shotgun (WGS) entry which is preliminary data.</text>
</comment>
<evidence type="ECO:0000256" key="8">
    <source>
        <dbReference type="RuleBase" id="RU003857"/>
    </source>
</evidence>
<dbReference type="InterPro" id="IPR003280">
    <property type="entry name" value="2pore_dom_K_chnl"/>
</dbReference>
<feature type="transmembrane region" description="Helical" evidence="9">
    <location>
        <begin position="112"/>
        <end position="132"/>
    </location>
</feature>
<dbReference type="PANTHER" id="PTHR11003">
    <property type="entry name" value="POTASSIUM CHANNEL, SUBFAMILY K"/>
    <property type="match status" value="1"/>
</dbReference>